<evidence type="ECO:0000256" key="2">
    <source>
        <dbReference type="ARBA" id="ARBA00022670"/>
    </source>
</evidence>
<dbReference type="PROSITE" id="PS00138">
    <property type="entry name" value="SUBTILASE_SER"/>
    <property type="match status" value="1"/>
</dbReference>
<keyword evidence="3" id="KW-0479">Metal-binding</keyword>
<dbReference type="InterPro" id="IPR000209">
    <property type="entry name" value="Peptidase_S8/S53_dom"/>
</dbReference>
<reference evidence="10 11" key="1">
    <citation type="submission" date="2012-01" db="EMBL/GenBank/DDBJ databases">
        <title>Improved High-Quality Draft sequence of Metallosphaera yellowstonensis MK1.</title>
        <authorList>
            <consortium name="US DOE Joint Genome Institute"/>
            <person name="Lucas S."/>
            <person name="Han J."/>
            <person name="Cheng J.-F."/>
            <person name="Goodwin L."/>
            <person name="Pitluck S."/>
            <person name="Peters L."/>
            <person name="Teshima H."/>
            <person name="Detter J.C."/>
            <person name="Han C."/>
            <person name="Tapia R."/>
            <person name="Land M."/>
            <person name="Hauser L."/>
            <person name="Kyrpides N."/>
            <person name="Kozubal M."/>
            <person name="Macur R.E."/>
            <person name="Jay Z."/>
            <person name="Inskeep W."/>
            <person name="Woyke T."/>
        </authorList>
    </citation>
    <scope>NUCLEOTIDE SEQUENCE [LARGE SCALE GENOMIC DNA]</scope>
    <source>
        <strain evidence="10 11">MK1</strain>
    </source>
</reference>
<dbReference type="SUPFAM" id="SSF54897">
    <property type="entry name" value="Protease propeptides/inhibitors"/>
    <property type="match status" value="1"/>
</dbReference>
<keyword evidence="8" id="KW-0812">Transmembrane</keyword>
<dbReference type="SMART" id="SM00944">
    <property type="entry name" value="Pro-kuma_activ"/>
    <property type="match status" value="1"/>
</dbReference>
<dbReference type="InterPro" id="IPR015366">
    <property type="entry name" value="S53_propep"/>
</dbReference>
<dbReference type="CDD" id="cd04056">
    <property type="entry name" value="Peptidases_S53"/>
    <property type="match status" value="1"/>
</dbReference>
<evidence type="ECO:0000256" key="8">
    <source>
        <dbReference type="SAM" id="Phobius"/>
    </source>
</evidence>
<keyword evidence="8" id="KW-1133">Transmembrane helix</keyword>
<name>H2C250_9CREN</name>
<dbReference type="PANTHER" id="PTHR14218:SF15">
    <property type="entry name" value="TRIPEPTIDYL-PEPTIDASE 1"/>
    <property type="match status" value="1"/>
</dbReference>
<dbReference type="PANTHER" id="PTHR14218">
    <property type="entry name" value="PROTEASE S8 TRIPEPTIDYL PEPTIDASE I CLN2"/>
    <property type="match status" value="1"/>
</dbReference>
<keyword evidence="6" id="KW-0106">Calcium</keyword>
<evidence type="ECO:0000313" key="11">
    <source>
        <dbReference type="Proteomes" id="UP000003980"/>
    </source>
</evidence>
<evidence type="ECO:0000256" key="6">
    <source>
        <dbReference type="ARBA" id="ARBA00022837"/>
    </source>
</evidence>
<dbReference type="CDD" id="cd11377">
    <property type="entry name" value="Pro-peptidase_S53"/>
    <property type="match status" value="1"/>
</dbReference>
<dbReference type="GO" id="GO:0046872">
    <property type="term" value="F:metal ion binding"/>
    <property type="evidence" value="ECO:0007669"/>
    <property type="project" value="UniProtKB-KW"/>
</dbReference>
<dbReference type="HOGENOM" id="CLU_006754_0_0_2"/>
<dbReference type="SUPFAM" id="SSF52743">
    <property type="entry name" value="Subtilisin-like"/>
    <property type="match status" value="1"/>
</dbReference>
<keyword evidence="7" id="KW-0865">Zymogen</keyword>
<evidence type="ECO:0000256" key="3">
    <source>
        <dbReference type="ARBA" id="ARBA00022723"/>
    </source>
</evidence>
<dbReference type="eggNOG" id="arCOG03665">
    <property type="taxonomic scope" value="Archaea"/>
</dbReference>
<keyword evidence="4" id="KW-0378">Hydrolase</keyword>
<keyword evidence="11" id="KW-1185">Reference proteome</keyword>
<protein>
    <submittedName>
        <fullName evidence="10">Putative protease</fullName>
    </submittedName>
</protein>
<keyword evidence="5" id="KW-0720">Serine protease</keyword>
<dbReference type="PROSITE" id="PS51695">
    <property type="entry name" value="SEDOLISIN"/>
    <property type="match status" value="1"/>
</dbReference>
<organism evidence="10 11">
    <name type="scientific">Metallosphaera yellowstonensis MK1</name>
    <dbReference type="NCBI Taxonomy" id="671065"/>
    <lineage>
        <taxon>Archaea</taxon>
        <taxon>Thermoproteota</taxon>
        <taxon>Thermoprotei</taxon>
        <taxon>Sulfolobales</taxon>
        <taxon>Sulfolobaceae</taxon>
        <taxon>Metallosphaera</taxon>
    </lineage>
</organism>
<evidence type="ECO:0000313" key="10">
    <source>
        <dbReference type="EMBL" id="EHP70321.1"/>
    </source>
</evidence>
<proteinExistence type="predicted"/>
<dbReference type="PIRSF" id="PIRSF032623">
    <property type="entry name" value="Peptidase_SSO2181_prd"/>
    <property type="match status" value="1"/>
</dbReference>
<dbReference type="STRING" id="671065.MetMK1DRAFT_00008230"/>
<dbReference type="InterPro" id="IPR023828">
    <property type="entry name" value="Peptidase_S8_Ser-AS"/>
</dbReference>
<dbReference type="InterPro" id="IPR017001">
    <property type="entry name" value="Pept_S53_physarolisin-II_arc"/>
</dbReference>
<dbReference type="Gene3D" id="3.40.50.200">
    <property type="entry name" value="Peptidase S8/S53 domain"/>
    <property type="match status" value="1"/>
</dbReference>
<dbReference type="Proteomes" id="UP000003980">
    <property type="component" value="Unassembled WGS sequence"/>
</dbReference>
<evidence type="ECO:0000259" key="9">
    <source>
        <dbReference type="PROSITE" id="PS51695"/>
    </source>
</evidence>
<evidence type="ECO:0000256" key="5">
    <source>
        <dbReference type="ARBA" id="ARBA00022825"/>
    </source>
</evidence>
<dbReference type="OrthoDB" id="56693at2157"/>
<dbReference type="Pfam" id="PF07472">
    <property type="entry name" value="PA-IIL"/>
    <property type="match status" value="1"/>
</dbReference>
<dbReference type="Pfam" id="PF09286">
    <property type="entry name" value="Pro-kuma_activ"/>
    <property type="match status" value="1"/>
</dbReference>
<dbReference type="GO" id="GO:0004252">
    <property type="term" value="F:serine-type endopeptidase activity"/>
    <property type="evidence" value="ECO:0007669"/>
    <property type="project" value="InterPro"/>
</dbReference>
<evidence type="ECO:0000256" key="1">
    <source>
        <dbReference type="ARBA" id="ARBA00001913"/>
    </source>
</evidence>
<comment type="cofactor">
    <cofactor evidence="1">
        <name>Ca(2+)</name>
        <dbReference type="ChEBI" id="CHEBI:29108"/>
    </cofactor>
</comment>
<dbReference type="InterPro" id="IPR050819">
    <property type="entry name" value="Tripeptidyl-peptidase_I"/>
</dbReference>
<dbReference type="InterPro" id="IPR030400">
    <property type="entry name" value="Sedolisin_dom"/>
</dbReference>
<dbReference type="GO" id="GO:0008240">
    <property type="term" value="F:tripeptidyl-peptidase activity"/>
    <property type="evidence" value="ECO:0007669"/>
    <property type="project" value="TreeGrafter"/>
</dbReference>
<dbReference type="InterPro" id="IPR036852">
    <property type="entry name" value="Peptidase_S8/S53_dom_sf"/>
</dbReference>
<keyword evidence="2 10" id="KW-0645">Protease</keyword>
<evidence type="ECO:0000256" key="7">
    <source>
        <dbReference type="ARBA" id="ARBA00023145"/>
    </source>
</evidence>
<keyword evidence="8" id="KW-0472">Membrane</keyword>
<dbReference type="Pfam" id="PF00082">
    <property type="entry name" value="Peptidase_S8"/>
    <property type="match status" value="1"/>
</dbReference>
<accession>H2C250</accession>
<dbReference type="RefSeq" id="WP_009070958.1">
    <property type="nucleotide sequence ID" value="NZ_JH597761.1"/>
</dbReference>
<feature type="transmembrane region" description="Helical" evidence="8">
    <location>
        <begin position="1249"/>
        <end position="1270"/>
    </location>
</feature>
<evidence type="ECO:0000256" key="4">
    <source>
        <dbReference type="ARBA" id="ARBA00022801"/>
    </source>
</evidence>
<feature type="domain" description="Peptidase S53" evidence="9">
    <location>
        <begin position="207"/>
        <end position="571"/>
    </location>
</feature>
<dbReference type="InterPro" id="IPR010907">
    <property type="entry name" value="Ca-mediated_lectin"/>
</dbReference>
<dbReference type="AlphaFoldDB" id="H2C250"/>
<sequence>MQRDSVSLLLVLIFLLSLTSPLAYSSPLPTQYQTEPFVMRGFHEVGSLPGDSVVVATVYIPLRNLNLLYYYAEQTSNPSSPLYHKFLTKEQVKSLFYPTAQFQSVLSYLKHEGLKVLLTGADSVIVVQGTVTQMENALGLHYYLVSNGTSEYYQGVGVPKLGGVIVVSNNLTSIFFSHPSTLFTQRDVNLLRDSLSQPANQTFPIEAYPVVDLRVVYNASVLLERGIDGSNYTVGILDFAGDPYIAQQLAKFDQLYHLPAPPNFTVVPVGPYDPNLGITSGWAGEISLDVEAAHSMAPGANITLYIANLNLPLSSILAYIVSQDNVDVLSQSFSIPEEFLPTFSGPLFYQCVVLSDQYYAMGSAEGITFLASSGDGGGSGYSAGPLGSIGYPSTSPFVTSLGGTTTYLTFPSLSYNVTAWSNYGFVPPDVNYGGSTGGVSQVEPKPYYQWSISSPSGFPNGRETPDISANADVYPGIYIVCPGNVTAISGGTSEASPLTAGLLTLVMQASHTRLGNLNPDLYRLYSSDYGRAFTPITFGYNIPWTAGEGYNLVTGLGQLNVGELPYLLNSTGMALSVIVNDSNVSVVVPGQSLTVKAKVTQGNSTVSEGKFYLLLEGINGNLTEVPMTYNQGTWYARLTIPQNASGVIFVNVYGEANGSMGYGFLEVFSGYFAQFISPPPYTVEWTGAGVPLVVNLTSPLGTLAPNTTEVTVKVLSYNITNDSYTLVNQTTLVYSPQANAWVGTIPQDVPSGPVLLEVEGAFGYDAFFNGIGLNSLFILPQVVAEPGTVYPGQDVIIQGSLTSPSNLMPPTSMNLVTGSNVTAELLSPSKEVVSRTEVLLTFTPLGPQYVGYLPVPANATPGLYTVLLFADYDSYILNETIPGFYYGQIYVGDRASTPLRFSTTYALEGSTLYVYSNITSGGKQVKYGMFSATVYPTLLSNEYQAISVVTEIPLWYNNTLGLWVGNITLPSSLSTGNLTYLGNSYVALPFQVLVSGVGAYGSATNNSVSSSSRFYVEPFTLVRNDPSFNPVQTYDSAFENDTLYVNGTMFNDLFLGENVIRYSQVTITSSNVSGTLILQGSNVTLVDVYANDLVVENGSVTLVNSRVNSISLQSSVVHLIQSYYSRVSPSPPIIDIGLTSGENVTGNLTFPVTVLGSGITTVKVLLDGRLVTSFTGNGTHQVTINTNAYPDGDHQVEVEVAQSDGLNFTASVNVLFQNQLKSVAIGLTQLNTTVQTKGQELSTSVNEDLYVALLGVVLGLVGIVVGVASYRRK</sequence>
<dbReference type="GO" id="GO:0006508">
    <property type="term" value="P:proteolysis"/>
    <property type="evidence" value="ECO:0007669"/>
    <property type="project" value="UniProtKB-KW"/>
</dbReference>
<gene>
    <name evidence="10" type="ORF">MetMK1DRAFT_00008230</name>
</gene>
<dbReference type="EMBL" id="JH597761">
    <property type="protein sequence ID" value="EHP70321.1"/>
    <property type="molecule type" value="Genomic_DNA"/>
</dbReference>